<proteinExistence type="predicted"/>
<gene>
    <name evidence="1" type="ORF">BDZ31_000388</name>
</gene>
<evidence type="ECO:0000313" key="1">
    <source>
        <dbReference type="EMBL" id="MBB4660815.1"/>
    </source>
</evidence>
<accession>A0A840I920</accession>
<dbReference type="GO" id="GO:0016829">
    <property type="term" value="F:lyase activity"/>
    <property type="evidence" value="ECO:0007669"/>
    <property type="project" value="UniProtKB-KW"/>
</dbReference>
<dbReference type="EMBL" id="JACHNU010000001">
    <property type="protein sequence ID" value="MBB4660815.1"/>
    <property type="molecule type" value="Genomic_DNA"/>
</dbReference>
<keyword evidence="2" id="KW-1185">Reference proteome</keyword>
<sequence length="362" mass="39423">MTKPACPPTLRSRAFVALLGANARYWTTVAPLAWRELRRWKERAQLIDDATLRRHALVKLREDDGNVKTTVTLATLAPRRQRACVVRAIVALQVMYDYLDAVSEERFADGARCGRDLFRAFDAAFRAEAATDYYRGHPRRDRSGYLDALATACREALQLLPRLAAVASLAAATAAHSGRAQELSHAAADGEVEPLAEWAGAGADDAPLTWWERAAGSAASILAVHALIAAAGDPRTTRADAERVARAYRLAATLTTLLDSLVDHERDLARGDHSYVSYYPSAAVAAERIAAIARLTADAAAGLRRAPHHLMTVAGIAAFYLSAPGSRSAFALPATVRVTAELRPLIVPILWLFRTWRRLRDA</sequence>
<dbReference type="EC" id="4.2.3.130" evidence="1"/>
<dbReference type="AlphaFoldDB" id="A0A840I920"/>
<evidence type="ECO:0000313" key="2">
    <source>
        <dbReference type="Proteomes" id="UP000585272"/>
    </source>
</evidence>
<reference evidence="1 2" key="1">
    <citation type="submission" date="2020-08" db="EMBL/GenBank/DDBJ databases">
        <title>Genomic Encyclopedia of Archaeal and Bacterial Type Strains, Phase II (KMG-II): from individual species to whole genera.</title>
        <authorList>
            <person name="Goeker M."/>
        </authorList>
    </citation>
    <scope>NUCLEOTIDE SEQUENCE [LARGE SCALE GENOMIC DNA]</scope>
    <source>
        <strain evidence="1 2">DSM 23288</strain>
    </source>
</reference>
<keyword evidence="1" id="KW-0456">Lyase</keyword>
<dbReference type="InterPro" id="IPR019712">
    <property type="entry name" value="YtpB-like"/>
</dbReference>
<name>A0A840I920_9ACTN</name>
<dbReference type="Proteomes" id="UP000585272">
    <property type="component" value="Unassembled WGS sequence"/>
</dbReference>
<protein>
    <submittedName>
        <fullName evidence="1">Tetraprenyl-beta-curcumene synthase</fullName>
        <ecNumber evidence="1">4.2.3.130</ecNumber>
    </submittedName>
</protein>
<comment type="caution">
    <text evidence="1">The sequence shown here is derived from an EMBL/GenBank/DDBJ whole genome shotgun (WGS) entry which is preliminary data.</text>
</comment>
<dbReference type="RefSeq" id="WP_183338443.1">
    <property type="nucleotide sequence ID" value="NZ_JACHNU010000001.1"/>
</dbReference>
<organism evidence="1 2">
    <name type="scientific">Conexibacter arvalis</name>
    <dbReference type="NCBI Taxonomy" id="912552"/>
    <lineage>
        <taxon>Bacteria</taxon>
        <taxon>Bacillati</taxon>
        <taxon>Actinomycetota</taxon>
        <taxon>Thermoleophilia</taxon>
        <taxon>Solirubrobacterales</taxon>
        <taxon>Conexibacteraceae</taxon>
        <taxon>Conexibacter</taxon>
    </lineage>
</organism>
<dbReference type="Pfam" id="PF10776">
    <property type="entry name" value="DUF2600"/>
    <property type="match status" value="1"/>
</dbReference>